<comment type="similarity">
    <text evidence="1">Belongs to the UDP-glycosyltransferase family.</text>
</comment>
<reference evidence="2 3" key="1">
    <citation type="submission" date="2023-12" db="EMBL/GenBank/DDBJ databases">
        <title>A high-quality genome assembly for Dillenia turbinata (Dilleniales).</title>
        <authorList>
            <person name="Chanderbali A."/>
        </authorList>
    </citation>
    <scope>NUCLEOTIDE SEQUENCE [LARGE SCALE GENOMIC DNA]</scope>
    <source>
        <strain evidence="2">LSX21</strain>
        <tissue evidence="2">Leaf</tissue>
    </source>
</reference>
<evidence type="ECO:0000256" key="1">
    <source>
        <dbReference type="ARBA" id="ARBA00009995"/>
    </source>
</evidence>
<comment type="caution">
    <text evidence="2">The sequence shown here is derived from an EMBL/GenBank/DDBJ whole genome shotgun (WGS) entry which is preliminary data.</text>
</comment>
<gene>
    <name evidence="2" type="ORF">RJ641_005629</name>
</gene>
<dbReference type="PANTHER" id="PTHR11926">
    <property type="entry name" value="GLUCOSYL/GLUCURONOSYL TRANSFERASES"/>
    <property type="match status" value="1"/>
</dbReference>
<sequence>MRHLSRRKSKHQTQDMTSGLGCLQQNQGRPVLQAQYLGVFAQLTGKAHLTQSGWGVRGFPADQLISITYCMLHVLSHLSSSAPATILLMVCCNFKDNLASSTFSSLLFPQDILPKPILLPQAEEPAPWLIRDQSRNGAMDRKITQVPSMETFLRARDLPSFLRESEPSDPFVARMISETKQAPRAYGFILNTFEDLEAPLLSHFRSHCPNIYTLGPIHALLESKLPRDRTSFTDSNSLWQEDKSCMSWLDMMPVKSVLYVSFGSIATFTRDQILEIWHGLVNSKKSFLWVIRPESIIGEEGSAVNLVCTFGA</sequence>
<proteinExistence type="inferred from homology"/>
<dbReference type="PANTHER" id="PTHR11926:SF1392">
    <property type="entry name" value="GLYCOSYLTRANSFERASE"/>
    <property type="match status" value="1"/>
</dbReference>
<name>A0AAN8V9Q4_9MAGN</name>
<dbReference type="GO" id="GO:0080043">
    <property type="term" value="F:quercetin 3-O-glucosyltransferase activity"/>
    <property type="evidence" value="ECO:0007669"/>
    <property type="project" value="TreeGrafter"/>
</dbReference>
<dbReference type="AlphaFoldDB" id="A0AAN8V9Q4"/>
<dbReference type="EMBL" id="JBAMMX010000013">
    <property type="protein sequence ID" value="KAK6929424.1"/>
    <property type="molecule type" value="Genomic_DNA"/>
</dbReference>
<dbReference type="Gene3D" id="3.40.50.2000">
    <property type="entry name" value="Glycogen Phosphorylase B"/>
    <property type="match status" value="2"/>
</dbReference>
<evidence type="ECO:0000313" key="3">
    <source>
        <dbReference type="Proteomes" id="UP001370490"/>
    </source>
</evidence>
<dbReference type="SUPFAM" id="SSF53756">
    <property type="entry name" value="UDP-Glycosyltransferase/glycogen phosphorylase"/>
    <property type="match status" value="1"/>
</dbReference>
<keyword evidence="3" id="KW-1185">Reference proteome</keyword>
<dbReference type="Proteomes" id="UP001370490">
    <property type="component" value="Unassembled WGS sequence"/>
</dbReference>
<dbReference type="GO" id="GO:0080044">
    <property type="term" value="F:quercetin 7-O-glucosyltransferase activity"/>
    <property type="evidence" value="ECO:0007669"/>
    <property type="project" value="TreeGrafter"/>
</dbReference>
<protein>
    <submittedName>
        <fullName evidence="2">Uncharacterized protein</fullName>
    </submittedName>
</protein>
<evidence type="ECO:0000313" key="2">
    <source>
        <dbReference type="EMBL" id="KAK6929424.1"/>
    </source>
</evidence>
<accession>A0AAN8V9Q4</accession>
<organism evidence="2 3">
    <name type="scientific">Dillenia turbinata</name>
    <dbReference type="NCBI Taxonomy" id="194707"/>
    <lineage>
        <taxon>Eukaryota</taxon>
        <taxon>Viridiplantae</taxon>
        <taxon>Streptophyta</taxon>
        <taxon>Embryophyta</taxon>
        <taxon>Tracheophyta</taxon>
        <taxon>Spermatophyta</taxon>
        <taxon>Magnoliopsida</taxon>
        <taxon>eudicotyledons</taxon>
        <taxon>Gunneridae</taxon>
        <taxon>Pentapetalae</taxon>
        <taxon>Dilleniales</taxon>
        <taxon>Dilleniaceae</taxon>
        <taxon>Dillenia</taxon>
    </lineage>
</organism>